<protein>
    <submittedName>
        <fullName evidence="1">Uncharacterized protein DUF4012</fullName>
    </submittedName>
</protein>
<keyword evidence="2" id="KW-1185">Reference proteome</keyword>
<accession>A0A371NF26</accession>
<reference evidence="1 2" key="1">
    <citation type="submission" date="2018-07" db="EMBL/GenBank/DDBJ databases">
        <title>Genomic Encyclopedia of Type Strains, Phase IV (KMG-IV): sequencing the most valuable type-strain genomes for metagenomic binning, comparative biology and taxonomic classification.</title>
        <authorList>
            <person name="Goeker M."/>
        </authorList>
    </citation>
    <scope>NUCLEOTIDE SEQUENCE [LARGE SCALE GENOMIC DNA]</scope>
    <source>
        <strain evidence="1 2">DSM 7466</strain>
    </source>
</reference>
<dbReference type="InterPro" id="IPR025101">
    <property type="entry name" value="DUF4012"/>
</dbReference>
<gene>
    <name evidence="1" type="ORF">C7452_1117</name>
</gene>
<comment type="caution">
    <text evidence="1">The sequence shown here is derived from an EMBL/GenBank/DDBJ whole genome shotgun (WGS) entry which is preliminary data.</text>
</comment>
<dbReference type="AlphaFoldDB" id="A0A371NF26"/>
<organism evidence="1 2">
    <name type="scientific">Methanothermobacter defluvii</name>
    <dbReference type="NCBI Taxonomy" id="49339"/>
    <lineage>
        <taxon>Archaea</taxon>
        <taxon>Methanobacteriati</taxon>
        <taxon>Methanobacteriota</taxon>
        <taxon>Methanomada group</taxon>
        <taxon>Methanobacteria</taxon>
        <taxon>Methanobacteriales</taxon>
        <taxon>Methanobacteriaceae</taxon>
        <taxon>Methanothermobacter</taxon>
    </lineage>
</organism>
<dbReference type="Proteomes" id="UP000256864">
    <property type="component" value="Unassembled WGS sequence"/>
</dbReference>
<evidence type="ECO:0000313" key="1">
    <source>
        <dbReference type="EMBL" id="REE29084.1"/>
    </source>
</evidence>
<sequence length="236" mass="25692">MDTKNKIIIGLFIVILGLSVVTYENYITNSQNVFVGEKHVLLLCADPGEPRPGIGAVDMAFIITMNEGNITNVTAVYPHNMAHPTAQSPASLRAHGVSRWLLHDALWENDTERGARLAQEIVEYNTGIKTDIVVIVTPQAVDGILQSIGPVYVEGQGYVSGNSIQFLREEQQQGSSRGVAIQSLMRAIFNATKDRSKYLAMVNAGLQQYQQGNIVVVPEGAVVQFLISTGLERVGN</sequence>
<dbReference type="RefSeq" id="WP_115892486.1">
    <property type="nucleotide sequence ID" value="NZ_QREL01000001.1"/>
</dbReference>
<proteinExistence type="predicted"/>
<name>A0A371NF26_9EURY</name>
<dbReference type="Pfam" id="PF13196">
    <property type="entry name" value="DUF4012"/>
    <property type="match status" value="1"/>
</dbReference>
<dbReference type="EMBL" id="QREL01000001">
    <property type="protein sequence ID" value="REE29084.1"/>
    <property type="molecule type" value="Genomic_DNA"/>
</dbReference>
<evidence type="ECO:0000313" key="2">
    <source>
        <dbReference type="Proteomes" id="UP000256864"/>
    </source>
</evidence>